<dbReference type="RefSeq" id="WP_215647367.1">
    <property type="nucleotide sequence ID" value="NZ_LT598928.1"/>
</dbReference>
<sequence length="170" mass="17950">MLPNISPAETLKMLQDNKARLVDVREADELAALRVPGAEAAPLSVISWMDLRPATAELPIIFTCNSGNRTTKNSDLLQKLAAGPAWQMEGGVSAWAKQGLPVETSKQTLPIFRQIQIGAGGLVLAGVLGSLAWPSILWLSAFVGAGLVFAGVTGFCGLGILLSAMPWNKK</sequence>
<dbReference type="InterPro" id="IPR021309">
    <property type="entry name" value="YgaP-like_TM"/>
</dbReference>
<reference evidence="3" key="1">
    <citation type="submission" date="2016-04" db="EMBL/GenBank/DDBJ databases">
        <authorList>
            <person name="Evans L.H."/>
            <person name="Alamgir A."/>
            <person name="Owens N."/>
            <person name="Weber N.D."/>
            <person name="Virtaneva K."/>
            <person name="Barbian K."/>
            <person name="Babar A."/>
            <person name="Rosenke K."/>
        </authorList>
    </citation>
    <scope>NUCLEOTIDE SEQUENCE</scope>
    <source>
        <strain evidence="3">92-2</strain>
    </source>
</reference>
<evidence type="ECO:0000256" key="1">
    <source>
        <dbReference type="SAM" id="Phobius"/>
    </source>
</evidence>
<feature type="transmembrane region" description="Helical" evidence="1">
    <location>
        <begin position="115"/>
        <end position="133"/>
    </location>
</feature>
<dbReference type="Gene3D" id="3.40.250.10">
    <property type="entry name" value="Rhodanese-like domain"/>
    <property type="match status" value="1"/>
</dbReference>
<evidence type="ECO:0000313" key="3">
    <source>
        <dbReference type="EMBL" id="SBW11360.1"/>
    </source>
</evidence>
<dbReference type="Gene3D" id="6.10.140.1340">
    <property type="match status" value="1"/>
</dbReference>
<dbReference type="AlphaFoldDB" id="A0A212KI17"/>
<dbReference type="Pfam" id="PF11127">
    <property type="entry name" value="YgaP-like_TM"/>
    <property type="match status" value="1"/>
</dbReference>
<organism evidence="3">
    <name type="scientific">uncultured Desulfovibrio sp</name>
    <dbReference type="NCBI Taxonomy" id="167968"/>
    <lineage>
        <taxon>Bacteria</taxon>
        <taxon>Pseudomonadati</taxon>
        <taxon>Thermodesulfobacteriota</taxon>
        <taxon>Desulfovibrionia</taxon>
        <taxon>Desulfovibrionales</taxon>
        <taxon>Desulfovibrionaceae</taxon>
        <taxon>Desulfovibrio</taxon>
        <taxon>environmental samples</taxon>
    </lineage>
</organism>
<dbReference type="InterPro" id="IPR036873">
    <property type="entry name" value="Rhodanese-like_dom_sf"/>
</dbReference>
<evidence type="ECO:0000259" key="2">
    <source>
        <dbReference type="PROSITE" id="PS50206"/>
    </source>
</evidence>
<dbReference type="SMART" id="SM00450">
    <property type="entry name" value="RHOD"/>
    <property type="match status" value="1"/>
</dbReference>
<keyword evidence="1" id="KW-1133">Transmembrane helix</keyword>
<dbReference type="Pfam" id="PF00581">
    <property type="entry name" value="Rhodanese"/>
    <property type="match status" value="1"/>
</dbReference>
<protein>
    <submittedName>
        <fullName evidence="3">Inner membrane protein YgaP</fullName>
    </submittedName>
</protein>
<dbReference type="SUPFAM" id="SSF52821">
    <property type="entry name" value="Rhodanese/Cell cycle control phosphatase"/>
    <property type="match status" value="1"/>
</dbReference>
<dbReference type="EMBL" id="FLUP01000002">
    <property type="protein sequence ID" value="SBW11360.1"/>
    <property type="molecule type" value="Genomic_DNA"/>
</dbReference>
<feature type="transmembrane region" description="Helical" evidence="1">
    <location>
        <begin position="139"/>
        <end position="162"/>
    </location>
</feature>
<gene>
    <name evidence="3" type="primary">ygaP</name>
    <name evidence="3" type="ORF">KM92DES2_20041</name>
</gene>
<name>A0A212KI17_9BACT</name>
<keyword evidence="1" id="KW-0812">Transmembrane</keyword>
<keyword evidence="1" id="KW-0472">Membrane</keyword>
<feature type="domain" description="Rhodanese" evidence="2">
    <location>
        <begin position="15"/>
        <end position="104"/>
    </location>
</feature>
<proteinExistence type="predicted"/>
<accession>A0A212KI17</accession>
<dbReference type="PROSITE" id="PS50206">
    <property type="entry name" value="RHODANESE_3"/>
    <property type="match status" value="1"/>
</dbReference>
<dbReference type="InterPro" id="IPR001763">
    <property type="entry name" value="Rhodanese-like_dom"/>
</dbReference>